<protein>
    <submittedName>
        <fullName evidence="1">S-formylglutathione hydrolase FrmB</fullName>
    </submittedName>
</protein>
<dbReference type="GO" id="GO:0016747">
    <property type="term" value="F:acyltransferase activity, transferring groups other than amino-acyl groups"/>
    <property type="evidence" value="ECO:0007669"/>
    <property type="project" value="TreeGrafter"/>
</dbReference>
<organism evidence="1 2">
    <name type="scientific">Allonocardiopsis opalescens</name>
    <dbReference type="NCBI Taxonomy" id="1144618"/>
    <lineage>
        <taxon>Bacteria</taxon>
        <taxon>Bacillati</taxon>
        <taxon>Actinomycetota</taxon>
        <taxon>Actinomycetes</taxon>
        <taxon>Streptosporangiales</taxon>
        <taxon>Allonocardiopsis</taxon>
    </lineage>
</organism>
<dbReference type="Proteomes" id="UP000237846">
    <property type="component" value="Unassembled WGS sequence"/>
</dbReference>
<dbReference type="InterPro" id="IPR029058">
    <property type="entry name" value="AB_hydrolase_fold"/>
</dbReference>
<dbReference type="PANTHER" id="PTHR48098">
    <property type="entry name" value="ENTEROCHELIN ESTERASE-RELATED"/>
    <property type="match status" value="1"/>
</dbReference>
<dbReference type="RefSeq" id="WP_106242672.1">
    <property type="nucleotide sequence ID" value="NZ_PVZC01000002.1"/>
</dbReference>
<accession>A0A2T0QA32</accession>
<keyword evidence="1" id="KW-0378">Hydrolase</keyword>
<dbReference type="AlphaFoldDB" id="A0A2T0QA32"/>
<dbReference type="Gene3D" id="3.40.50.1820">
    <property type="entry name" value="alpha/beta hydrolase"/>
    <property type="match status" value="1"/>
</dbReference>
<dbReference type="OrthoDB" id="184858at2"/>
<evidence type="ECO:0000313" key="2">
    <source>
        <dbReference type="Proteomes" id="UP000237846"/>
    </source>
</evidence>
<keyword evidence="2" id="KW-1185">Reference proteome</keyword>
<dbReference type="InterPro" id="IPR000801">
    <property type="entry name" value="Esterase-like"/>
</dbReference>
<name>A0A2T0QA32_9ACTN</name>
<dbReference type="GO" id="GO:0016787">
    <property type="term" value="F:hydrolase activity"/>
    <property type="evidence" value="ECO:0007669"/>
    <property type="project" value="UniProtKB-KW"/>
</dbReference>
<reference evidence="1 2" key="1">
    <citation type="submission" date="2018-03" db="EMBL/GenBank/DDBJ databases">
        <title>Genomic Encyclopedia of Archaeal and Bacterial Type Strains, Phase II (KMG-II): from individual species to whole genera.</title>
        <authorList>
            <person name="Goeker M."/>
        </authorList>
    </citation>
    <scope>NUCLEOTIDE SEQUENCE [LARGE SCALE GENOMIC DNA]</scope>
    <source>
        <strain evidence="1 2">DSM 45601</strain>
    </source>
</reference>
<dbReference type="EMBL" id="PVZC01000002">
    <property type="protein sequence ID" value="PRY00738.1"/>
    <property type="molecule type" value="Genomic_DNA"/>
</dbReference>
<dbReference type="SUPFAM" id="SSF53474">
    <property type="entry name" value="alpha/beta-Hydrolases"/>
    <property type="match status" value="1"/>
</dbReference>
<dbReference type="Pfam" id="PF00756">
    <property type="entry name" value="Esterase"/>
    <property type="match status" value="1"/>
</dbReference>
<evidence type="ECO:0000313" key="1">
    <source>
        <dbReference type="EMBL" id="PRY00738.1"/>
    </source>
</evidence>
<proteinExistence type="predicted"/>
<sequence length="325" mass="35074">MSRSRVLLTAIGSAAVLVLALVLSAGPGLPGGDRPQVFEFSGAQLLPQATRPAPSIPAAPGNVAVCDEPGEDEILRIDDEGAPGGEREIWVRRPPGPDRADMPVLYLLHGSTTHHTTIRDADIGPLLDAEMCRTGVEFVIAAPHGQADDGSDTEWGDDVDGSFRIETFVTETAIEEVEGENRRDPALRAIGGFSMGGYGSAALALRHPELYSQVVSWAGYFRVDDPSGTFGPDPDDEHAPDHLIEDPGTHRLRFMLIEGEDDRTPLQIGSIHGEAERFAEILRERDVHVETLFPPGGHTFDAWTPTLDEATDFLVNGWQYPAATS</sequence>
<dbReference type="InterPro" id="IPR050583">
    <property type="entry name" value="Mycobacterial_A85_antigen"/>
</dbReference>
<gene>
    <name evidence="1" type="ORF">CLV72_102370</name>
</gene>
<comment type="caution">
    <text evidence="1">The sequence shown here is derived from an EMBL/GenBank/DDBJ whole genome shotgun (WGS) entry which is preliminary data.</text>
</comment>
<dbReference type="PANTHER" id="PTHR48098:SF1">
    <property type="entry name" value="DIACYLGLYCEROL ACYLTRANSFERASE_MYCOLYLTRANSFERASE AG85A"/>
    <property type="match status" value="1"/>
</dbReference>